<keyword evidence="6 9" id="KW-0489">Methyltransferase</keyword>
<dbReference type="Proteomes" id="UP001226574">
    <property type="component" value="Unassembled WGS sequence"/>
</dbReference>
<proteinExistence type="inferred from homology"/>
<dbReference type="PROSITE" id="PS51585">
    <property type="entry name" value="SAM_MT_TPMT"/>
    <property type="match status" value="1"/>
</dbReference>
<dbReference type="PIRSF" id="PIRSF023956">
    <property type="entry name" value="Thiopurine_S-methyltransferase"/>
    <property type="match status" value="1"/>
</dbReference>
<evidence type="ECO:0000256" key="3">
    <source>
        <dbReference type="ARBA" id="ARBA00008145"/>
    </source>
</evidence>
<feature type="binding site" evidence="9">
    <location>
        <position position="45"/>
    </location>
    <ligand>
        <name>S-adenosyl-L-methionine</name>
        <dbReference type="ChEBI" id="CHEBI:59789"/>
    </ligand>
</feature>
<sequence>MSNNYWLKRWQNNDIGFHEQEVNPFLDRYFTNLNVKHNGRVFVPLCGKTNDIAWLLEQQFKVVGSELSEDAIIQLFDSLALIATVTTYGALKLYQAHNLAIWVGDIFALTTTLVGVVDAIYDRGALVALPLALRGKYTAHLTKITHNAPQLLICCVYDQSQRDGTPYSVSAQEVFDHYHRVYTLELIKCQRIKNGIKGVEPANALVWLLHKNNC</sequence>
<evidence type="ECO:0000256" key="9">
    <source>
        <dbReference type="HAMAP-Rule" id="MF_00812"/>
    </source>
</evidence>
<dbReference type="PANTHER" id="PTHR10259:SF11">
    <property type="entry name" value="THIOPURINE S-METHYLTRANSFERASE"/>
    <property type="match status" value="1"/>
</dbReference>
<dbReference type="InterPro" id="IPR008854">
    <property type="entry name" value="TPMT"/>
</dbReference>
<evidence type="ECO:0000256" key="6">
    <source>
        <dbReference type="ARBA" id="ARBA00022603"/>
    </source>
</evidence>
<dbReference type="EMBL" id="JAVIFY010000001">
    <property type="protein sequence ID" value="MDQ9090128.1"/>
    <property type="molecule type" value="Genomic_DNA"/>
</dbReference>
<feature type="binding site" evidence="9">
    <location>
        <position position="10"/>
    </location>
    <ligand>
        <name>S-adenosyl-L-methionine</name>
        <dbReference type="ChEBI" id="CHEBI:59789"/>
    </ligand>
</feature>
<reference evidence="10 11" key="1">
    <citation type="submission" date="2023-08" db="EMBL/GenBank/DDBJ databases">
        <title>Pseudoalteromonas haloplanktis LL1 genome.</title>
        <authorList>
            <person name="Wu S."/>
        </authorList>
    </citation>
    <scope>NUCLEOTIDE SEQUENCE [LARGE SCALE GENOMIC DNA]</scope>
    <source>
        <strain evidence="10 11">LL1</strain>
    </source>
</reference>
<evidence type="ECO:0000256" key="4">
    <source>
        <dbReference type="ARBA" id="ARBA00011905"/>
    </source>
</evidence>
<organism evidence="10 11">
    <name type="scientific">Pseudoalteromonas haloplanktis</name>
    <name type="common">Alteromonas haloplanktis</name>
    <dbReference type="NCBI Taxonomy" id="228"/>
    <lineage>
        <taxon>Bacteria</taxon>
        <taxon>Pseudomonadati</taxon>
        <taxon>Pseudomonadota</taxon>
        <taxon>Gammaproteobacteria</taxon>
        <taxon>Alteromonadales</taxon>
        <taxon>Pseudoalteromonadaceae</taxon>
        <taxon>Pseudoalteromonas</taxon>
    </lineage>
</organism>
<gene>
    <name evidence="10" type="primary">tmpT</name>
    <name evidence="9" type="synonym">tpm</name>
    <name evidence="10" type="ORF">RC083_00835</name>
</gene>
<dbReference type="NCBIfam" id="TIGR03840">
    <property type="entry name" value="TMPT_Se_Te"/>
    <property type="match status" value="1"/>
</dbReference>
<dbReference type="Gene3D" id="3.40.50.150">
    <property type="entry name" value="Vaccinia Virus protein VP39"/>
    <property type="match status" value="1"/>
</dbReference>
<keyword evidence="5 9" id="KW-0963">Cytoplasm</keyword>
<evidence type="ECO:0000313" key="11">
    <source>
        <dbReference type="Proteomes" id="UP001226574"/>
    </source>
</evidence>
<evidence type="ECO:0000256" key="7">
    <source>
        <dbReference type="ARBA" id="ARBA00022679"/>
    </source>
</evidence>
<comment type="similarity">
    <text evidence="3 9">Belongs to the class I-like SAM-binding methyltransferase superfamily. TPMT family.</text>
</comment>
<evidence type="ECO:0000256" key="8">
    <source>
        <dbReference type="ARBA" id="ARBA00022691"/>
    </source>
</evidence>
<comment type="caution">
    <text evidence="10">The sequence shown here is derived from an EMBL/GenBank/DDBJ whole genome shotgun (WGS) entry which is preliminary data.</text>
</comment>
<dbReference type="Pfam" id="PF05724">
    <property type="entry name" value="TPMT"/>
    <property type="match status" value="1"/>
</dbReference>
<keyword evidence="8 9" id="KW-0949">S-adenosyl-L-methionine</keyword>
<accession>A0ABU1B6C6</accession>
<dbReference type="GO" id="GO:0008119">
    <property type="term" value="F:thiopurine S-methyltransferase activity"/>
    <property type="evidence" value="ECO:0007669"/>
    <property type="project" value="UniProtKB-EC"/>
</dbReference>
<name>A0ABU1B6C6_PSEHA</name>
<keyword evidence="11" id="KW-1185">Reference proteome</keyword>
<dbReference type="InterPro" id="IPR022474">
    <property type="entry name" value="Thiopur_S-MeTfrase_Se/Te_detox"/>
</dbReference>
<dbReference type="GO" id="GO:0032259">
    <property type="term" value="P:methylation"/>
    <property type="evidence" value="ECO:0007669"/>
    <property type="project" value="UniProtKB-KW"/>
</dbReference>
<dbReference type="SUPFAM" id="SSF53335">
    <property type="entry name" value="S-adenosyl-L-methionine-dependent methyltransferases"/>
    <property type="match status" value="1"/>
</dbReference>
<dbReference type="EC" id="2.1.1.67" evidence="4 9"/>
<evidence type="ECO:0000256" key="5">
    <source>
        <dbReference type="ARBA" id="ARBA00022490"/>
    </source>
</evidence>
<protein>
    <recommendedName>
        <fullName evidence="4 9">Thiopurine S-methyltransferase</fullName>
        <ecNumber evidence="4 9">2.1.1.67</ecNumber>
    </recommendedName>
    <alternativeName>
        <fullName evidence="9">Thiopurine methyltransferase</fullName>
    </alternativeName>
</protein>
<comment type="catalytic activity">
    <reaction evidence="1 9">
        <text>S-adenosyl-L-methionine + a thiopurine = S-adenosyl-L-homocysteine + a thiopurine S-methylether.</text>
        <dbReference type="EC" id="2.1.1.67"/>
    </reaction>
</comment>
<dbReference type="InterPro" id="IPR029063">
    <property type="entry name" value="SAM-dependent_MTases_sf"/>
</dbReference>
<feature type="binding site" evidence="9">
    <location>
        <position position="66"/>
    </location>
    <ligand>
        <name>S-adenosyl-L-methionine</name>
        <dbReference type="ChEBI" id="CHEBI:59789"/>
    </ligand>
</feature>
<dbReference type="RefSeq" id="WP_016706529.1">
    <property type="nucleotide sequence ID" value="NZ_JAVIFY010000001.1"/>
</dbReference>
<evidence type="ECO:0000256" key="1">
    <source>
        <dbReference type="ARBA" id="ARBA00000903"/>
    </source>
</evidence>
<dbReference type="InterPro" id="IPR025835">
    <property type="entry name" value="Thiopurine_S-MeTrfase"/>
</dbReference>
<dbReference type="PANTHER" id="PTHR10259">
    <property type="entry name" value="THIOPURINE S-METHYLTRANSFERASE"/>
    <property type="match status" value="1"/>
</dbReference>
<feature type="binding site" evidence="9">
    <location>
        <position position="123"/>
    </location>
    <ligand>
        <name>S-adenosyl-L-methionine</name>
        <dbReference type="ChEBI" id="CHEBI:59789"/>
    </ligand>
</feature>
<evidence type="ECO:0000313" key="10">
    <source>
        <dbReference type="EMBL" id="MDQ9090128.1"/>
    </source>
</evidence>
<dbReference type="HAMAP" id="MF_00812">
    <property type="entry name" value="Thiopur_methtran"/>
    <property type="match status" value="1"/>
</dbReference>
<keyword evidence="7 9" id="KW-0808">Transferase</keyword>
<comment type="subcellular location">
    <subcellularLocation>
        <location evidence="2 9">Cytoplasm</location>
    </subcellularLocation>
</comment>
<evidence type="ECO:0000256" key="2">
    <source>
        <dbReference type="ARBA" id="ARBA00004496"/>
    </source>
</evidence>